<keyword evidence="5" id="KW-0479">Metal-binding</keyword>
<dbReference type="PANTHER" id="PTHR20857">
    <property type="entry name" value="THIAMINE-PHOSPHATE PYROPHOSPHORYLASE"/>
    <property type="match status" value="1"/>
</dbReference>
<dbReference type="GO" id="GO:0009228">
    <property type="term" value="P:thiamine biosynthetic process"/>
    <property type="evidence" value="ECO:0007669"/>
    <property type="project" value="UniProtKB-KW"/>
</dbReference>
<keyword evidence="13" id="KW-1185">Reference proteome</keyword>
<dbReference type="InterPro" id="IPR034291">
    <property type="entry name" value="TMP_synthase"/>
</dbReference>
<comment type="catalytic activity">
    <reaction evidence="9">
        <text>2-(2-carboxy-4-methylthiazol-5-yl)ethyl phosphate + 4-amino-2-methyl-5-(diphosphooxymethyl)pyrimidine + 2 H(+) = thiamine phosphate + CO2 + diphosphate</text>
        <dbReference type="Rhea" id="RHEA:47848"/>
        <dbReference type="ChEBI" id="CHEBI:15378"/>
        <dbReference type="ChEBI" id="CHEBI:16526"/>
        <dbReference type="ChEBI" id="CHEBI:33019"/>
        <dbReference type="ChEBI" id="CHEBI:37575"/>
        <dbReference type="ChEBI" id="CHEBI:57841"/>
        <dbReference type="ChEBI" id="CHEBI:62890"/>
        <dbReference type="EC" id="2.5.1.3"/>
    </reaction>
</comment>
<keyword evidence="7" id="KW-0784">Thiamine biosynthesis</keyword>
<evidence type="ECO:0000256" key="3">
    <source>
        <dbReference type="ARBA" id="ARBA00012830"/>
    </source>
</evidence>
<dbReference type="CDD" id="cd00564">
    <property type="entry name" value="TMP_TenI"/>
    <property type="match status" value="1"/>
</dbReference>
<evidence type="ECO:0000256" key="6">
    <source>
        <dbReference type="ARBA" id="ARBA00022842"/>
    </source>
</evidence>
<dbReference type="Pfam" id="PF02581">
    <property type="entry name" value="TMP-TENI"/>
    <property type="match status" value="1"/>
</dbReference>
<dbReference type="InterPro" id="IPR036206">
    <property type="entry name" value="ThiamineP_synth_sf"/>
</dbReference>
<evidence type="ECO:0000256" key="2">
    <source>
        <dbReference type="ARBA" id="ARBA00005165"/>
    </source>
</evidence>
<keyword evidence="6" id="KW-0460">Magnesium</keyword>
<evidence type="ECO:0000256" key="4">
    <source>
        <dbReference type="ARBA" id="ARBA00022679"/>
    </source>
</evidence>
<dbReference type="AlphaFoldDB" id="A0AA35TRQ3"/>
<dbReference type="PANTHER" id="PTHR20857:SF15">
    <property type="entry name" value="THIAMINE-PHOSPHATE SYNTHASE"/>
    <property type="match status" value="1"/>
</dbReference>
<dbReference type="InterPro" id="IPR013785">
    <property type="entry name" value="Aldolase_TIM"/>
</dbReference>
<evidence type="ECO:0000313" key="13">
    <source>
        <dbReference type="Proteomes" id="UP001174909"/>
    </source>
</evidence>
<accession>A0AA35TRQ3</accession>
<proteinExistence type="inferred from homology"/>
<dbReference type="NCBIfam" id="TIGR00693">
    <property type="entry name" value="thiE"/>
    <property type="match status" value="1"/>
</dbReference>
<evidence type="ECO:0000256" key="9">
    <source>
        <dbReference type="ARBA" id="ARBA00047851"/>
    </source>
</evidence>
<dbReference type="GO" id="GO:0005737">
    <property type="term" value="C:cytoplasm"/>
    <property type="evidence" value="ECO:0007669"/>
    <property type="project" value="TreeGrafter"/>
</dbReference>
<dbReference type="HAMAP" id="MF_00097">
    <property type="entry name" value="TMP_synthase"/>
    <property type="match status" value="1"/>
</dbReference>
<feature type="domain" description="Thiamine phosphate synthase/TenI" evidence="11">
    <location>
        <begin position="10"/>
        <end position="190"/>
    </location>
</feature>
<evidence type="ECO:0000256" key="5">
    <source>
        <dbReference type="ARBA" id="ARBA00022723"/>
    </source>
</evidence>
<dbReference type="Proteomes" id="UP001174909">
    <property type="component" value="Unassembled WGS sequence"/>
</dbReference>
<protein>
    <recommendedName>
        <fullName evidence="3">thiamine phosphate synthase</fullName>
        <ecNumber evidence="3">2.5.1.3</ecNumber>
    </recommendedName>
</protein>
<dbReference type="Gene3D" id="3.20.20.70">
    <property type="entry name" value="Aldolase class I"/>
    <property type="match status" value="1"/>
</dbReference>
<reference evidence="12" key="1">
    <citation type="submission" date="2023-03" db="EMBL/GenBank/DDBJ databases">
        <authorList>
            <person name="Steffen K."/>
            <person name="Cardenas P."/>
        </authorList>
    </citation>
    <scope>NUCLEOTIDE SEQUENCE</scope>
</reference>
<dbReference type="GO" id="GO:0004789">
    <property type="term" value="F:thiamine-phosphate diphosphorylase activity"/>
    <property type="evidence" value="ECO:0007669"/>
    <property type="project" value="UniProtKB-EC"/>
</dbReference>
<comment type="caution">
    <text evidence="12">The sequence shown here is derived from an EMBL/GenBank/DDBJ whole genome shotgun (WGS) entry which is preliminary data.</text>
</comment>
<name>A0AA35TRQ3_GEOBA</name>
<dbReference type="SUPFAM" id="SSF51391">
    <property type="entry name" value="Thiamin phosphate synthase"/>
    <property type="match status" value="1"/>
</dbReference>
<comment type="catalytic activity">
    <reaction evidence="8">
        <text>4-methyl-5-(2-phosphooxyethyl)-thiazole + 4-amino-2-methyl-5-(diphosphooxymethyl)pyrimidine + H(+) = thiamine phosphate + diphosphate</text>
        <dbReference type="Rhea" id="RHEA:22328"/>
        <dbReference type="ChEBI" id="CHEBI:15378"/>
        <dbReference type="ChEBI" id="CHEBI:33019"/>
        <dbReference type="ChEBI" id="CHEBI:37575"/>
        <dbReference type="ChEBI" id="CHEBI:57841"/>
        <dbReference type="ChEBI" id="CHEBI:58296"/>
        <dbReference type="EC" id="2.5.1.3"/>
    </reaction>
</comment>
<sequence length="229" mass="23293">MGASLPNPCLCLVTDRRVCPPDELSGRVSAAIAGGVDLVQLRDKEESGGALLELATALAGVTHGSAILLVNERADVAIAGGADGVQLGEAAMPTNFVRPILPQGSMIGRSVHSVDSATRAQDSGADFLLVGTMFATRSHPGEEPSGPGLLDRIRSAGVQSPLLAIGGITADNVAQVIQAGADGAAVITAILASDDPERAASRIKSAMHDAVGGIGENRRPGSRYTTSRR</sequence>
<dbReference type="EMBL" id="CASHTH010004021">
    <property type="protein sequence ID" value="CAI8052549.1"/>
    <property type="molecule type" value="Genomic_DNA"/>
</dbReference>
<comment type="cofactor">
    <cofactor evidence="1">
        <name>Mg(2+)</name>
        <dbReference type="ChEBI" id="CHEBI:18420"/>
    </cofactor>
</comment>
<organism evidence="12 13">
    <name type="scientific">Geodia barretti</name>
    <name type="common">Barrett's horny sponge</name>
    <dbReference type="NCBI Taxonomy" id="519541"/>
    <lineage>
        <taxon>Eukaryota</taxon>
        <taxon>Metazoa</taxon>
        <taxon>Porifera</taxon>
        <taxon>Demospongiae</taxon>
        <taxon>Heteroscleromorpha</taxon>
        <taxon>Tetractinellida</taxon>
        <taxon>Astrophorina</taxon>
        <taxon>Geodiidae</taxon>
        <taxon>Geodia</taxon>
    </lineage>
</organism>
<dbReference type="EC" id="2.5.1.3" evidence="3"/>
<comment type="catalytic activity">
    <reaction evidence="10">
        <text>2-[(2R,5Z)-2-carboxy-4-methylthiazol-5(2H)-ylidene]ethyl phosphate + 4-amino-2-methyl-5-(diphosphooxymethyl)pyrimidine + 2 H(+) = thiamine phosphate + CO2 + diphosphate</text>
        <dbReference type="Rhea" id="RHEA:47844"/>
        <dbReference type="ChEBI" id="CHEBI:15378"/>
        <dbReference type="ChEBI" id="CHEBI:16526"/>
        <dbReference type="ChEBI" id="CHEBI:33019"/>
        <dbReference type="ChEBI" id="CHEBI:37575"/>
        <dbReference type="ChEBI" id="CHEBI:57841"/>
        <dbReference type="ChEBI" id="CHEBI:62899"/>
        <dbReference type="EC" id="2.5.1.3"/>
    </reaction>
</comment>
<keyword evidence="4" id="KW-0808">Transferase</keyword>
<evidence type="ECO:0000256" key="10">
    <source>
        <dbReference type="ARBA" id="ARBA00047883"/>
    </source>
</evidence>
<evidence type="ECO:0000256" key="8">
    <source>
        <dbReference type="ARBA" id="ARBA00047334"/>
    </source>
</evidence>
<comment type="pathway">
    <text evidence="2">Cofactor biosynthesis; thiamine diphosphate biosynthesis; thiamine phosphate from 4-amino-2-methyl-5-diphosphomethylpyrimidine and 4-methyl-5-(2-phosphoethyl)-thiazole: step 1/1.</text>
</comment>
<evidence type="ECO:0000313" key="12">
    <source>
        <dbReference type="EMBL" id="CAI8052549.1"/>
    </source>
</evidence>
<evidence type="ECO:0000259" key="11">
    <source>
        <dbReference type="Pfam" id="PF02581"/>
    </source>
</evidence>
<gene>
    <name evidence="12" type="ORF">GBAR_LOCUS28725</name>
</gene>
<evidence type="ECO:0000256" key="7">
    <source>
        <dbReference type="ARBA" id="ARBA00022977"/>
    </source>
</evidence>
<evidence type="ECO:0000256" key="1">
    <source>
        <dbReference type="ARBA" id="ARBA00001946"/>
    </source>
</evidence>
<dbReference type="InterPro" id="IPR022998">
    <property type="entry name" value="ThiamineP_synth_TenI"/>
</dbReference>
<dbReference type="GO" id="GO:0046872">
    <property type="term" value="F:metal ion binding"/>
    <property type="evidence" value="ECO:0007669"/>
    <property type="project" value="UniProtKB-KW"/>
</dbReference>